<name>A0A9P0QB10_ACAOB</name>
<feature type="non-terminal residue" evidence="5">
    <location>
        <position position="320"/>
    </location>
</feature>
<accession>A0A9P0QB10</accession>
<organism evidence="5 6">
    <name type="scientific">Acanthoscelides obtectus</name>
    <name type="common">Bean weevil</name>
    <name type="synonym">Bruchus obtectus</name>
    <dbReference type="NCBI Taxonomy" id="200917"/>
    <lineage>
        <taxon>Eukaryota</taxon>
        <taxon>Metazoa</taxon>
        <taxon>Ecdysozoa</taxon>
        <taxon>Arthropoda</taxon>
        <taxon>Hexapoda</taxon>
        <taxon>Insecta</taxon>
        <taxon>Pterygota</taxon>
        <taxon>Neoptera</taxon>
        <taxon>Endopterygota</taxon>
        <taxon>Coleoptera</taxon>
        <taxon>Polyphaga</taxon>
        <taxon>Cucujiformia</taxon>
        <taxon>Chrysomeloidea</taxon>
        <taxon>Chrysomelidae</taxon>
        <taxon>Bruchinae</taxon>
        <taxon>Bruchini</taxon>
        <taxon>Acanthoscelides</taxon>
    </lineage>
</organism>
<dbReference type="InterPro" id="IPR043128">
    <property type="entry name" value="Rev_trsase/Diguanyl_cyclase"/>
</dbReference>
<dbReference type="InterPro" id="IPR043502">
    <property type="entry name" value="DNA/RNA_pol_sf"/>
</dbReference>
<dbReference type="EMBL" id="CAKOFQ010008865">
    <property type="protein sequence ID" value="CAH2016306.1"/>
    <property type="molecule type" value="Genomic_DNA"/>
</dbReference>
<keyword evidence="6" id="KW-1185">Reference proteome</keyword>
<sequence>RFVKDYAIVAKPLTNLLRKSVSWRWGKQEEGSFRKLHSNIVSRPVLVLYDTAAAAEVHCDASMLGVAGIILEMQPDERLHPVAYYSRQTTDGEQKYHSYELETLAVVESLKKFRKFDCEVKYRPGAQKAHVDCLSSNSVGCVDGAVEPETVFRVEQADWVLSGRLTDEKIRRIHNILSRPPTSNEEKQLYKDYALRDGRVYRIRVRGIQWTVPRSMRYQVVKAVHDYFGRFAVDKTLYRLTDHYWFSRMRKYVEKYISCCIPCLYNKRPARRKEGFSHPIPKTPTPFFTVHVDHIGPFPKSRKGNCHILAIIDGSRNLSY</sequence>
<proteinExistence type="predicted"/>
<evidence type="ECO:0000313" key="6">
    <source>
        <dbReference type="Proteomes" id="UP001152888"/>
    </source>
</evidence>
<dbReference type="Pfam" id="PF17919">
    <property type="entry name" value="RT_RNaseH_2"/>
    <property type="match status" value="1"/>
</dbReference>
<dbReference type="InterPro" id="IPR050951">
    <property type="entry name" value="Retrovirus_Pol_polyprotein"/>
</dbReference>
<comment type="caution">
    <text evidence="5">The sequence shown here is derived from an EMBL/GenBank/DDBJ whole genome shotgun (WGS) entry which is preliminary data.</text>
</comment>
<dbReference type="Gene3D" id="3.30.70.270">
    <property type="match status" value="1"/>
</dbReference>
<evidence type="ECO:0000313" key="5">
    <source>
        <dbReference type="EMBL" id="CAH2016306.1"/>
    </source>
</evidence>
<evidence type="ECO:0000256" key="2">
    <source>
        <dbReference type="ARBA" id="ARBA00023268"/>
    </source>
</evidence>
<dbReference type="PANTHER" id="PTHR37984:SF5">
    <property type="entry name" value="PROTEIN NYNRIN-LIKE"/>
    <property type="match status" value="1"/>
</dbReference>
<dbReference type="EC" id="2.7.7.49" evidence="1"/>
<reference evidence="5" key="1">
    <citation type="submission" date="2022-03" db="EMBL/GenBank/DDBJ databases">
        <authorList>
            <person name="Sayadi A."/>
        </authorList>
    </citation>
    <scope>NUCLEOTIDE SEQUENCE</scope>
</reference>
<gene>
    <name evidence="5" type="ORF">ACAOBT_LOCUS35284</name>
</gene>
<evidence type="ECO:0000259" key="4">
    <source>
        <dbReference type="Pfam" id="PF17921"/>
    </source>
</evidence>
<dbReference type="FunFam" id="1.10.340.70:FF:000005">
    <property type="entry name" value="Uncharacterized protein"/>
    <property type="match status" value="1"/>
</dbReference>
<keyword evidence="2" id="KW-0511">Multifunctional enzyme</keyword>
<protein>
    <recommendedName>
        <fullName evidence="1">RNA-directed DNA polymerase</fullName>
        <ecNumber evidence="1">2.7.7.49</ecNumber>
    </recommendedName>
</protein>
<dbReference type="Proteomes" id="UP001152888">
    <property type="component" value="Unassembled WGS sequence"/>
</dbReference>
<dbReference type="GO" id="GO:0003964">
    <property type="term" value="F:RNA-directed DNA polymerase activity"/>
    <property type="evidence" value="ECO:0007669"/>
    <property type="project" value="UniProtKB-EC"/>
</dbReference>
<evidence type="ECO:0000259" key="3">
    <source>
        <dbReference type="Pfam" id="PF17919"/>
    </source>
</evidence>
<dbReference type="SUPFAM" id="SSF56672">
    <property type="entry name" value="DNA/RNA polymerases"/>
    <property type="match status" value="1"/>
</dbReference>
<feature type="domain" description="Reverse transcriptase/retrotransposon-derived protein RNase H-like" evidence="3">
    <location>
        <begin position="25"/>
        <end position="116"/>
    </location>
</feature>
<dbReference type="PANTHER" id="PTHR37984">
    <property type="entry name" value="PROTEIN CBG26694"/>
    <property type="match status" value="1"/>
</dbReference>
<feature type="domain" description="Integrase zinc-binding" evidence="4">
    <location>
        <begin position="212"/>
        <end position="268"/>
    </location>
</feature>
<dbReference type="AlphaFoldDB" id="A0A9P0QB10"/>
<dbReference type="InterPro" id="IPR041588">
    <property type="entry name" value="Integrase_H2C2"/>
</dbReference>
<dbReference type="Gene3D" id="1.10.340.70">
    <property type="match status" value="1"/>
</dbReference>
<dbReference type="InterPro" id="IPR041577">
    <property type="entry name" value="RT_RNaseH_2"/>
</dbReference>
<evidence type="ECO:0000256" key="1">
    <source>
        <dbReference type="ARBA" id="ARBA00012493"/>
    </source>
</evidence>
<dbReference type="Pfam" id="PF17921">
    <property type="entry name" value="Integrase_H2C2"/>
    <property type="match status" value="1"/>
</dbReference>
<dbReference type="OrthoDB" id="8060624at2759"/>